<evidence type="ECO:0000256" key="1">
    <source>
        <dbReference type="SAM" id="MobiDB-lite"/>
    </source>
</evidence>
<dbReference type="Proteomes" id="UP000304928">
    <property type="component" value="Unassembled WGS sequence"/>
</dbReference>
<feature type="region of interest" description="Disordered" evidence="1">
    <location>
        <begin position="109"/>
        <end position="186"/>
    </location>
</feature>
<feature type="domain" description="G" evidence="2">
    <location>
        <begin position="295"/>
        <end position="419"/>
    </location>
</feature>
<evidence type="ECO:0000259" key="2">
    <source>
        <dbReference type="Pfam" id="PF01926"/>
    </source>
</evidence>
<organism evidence="3 4">
    <name type="scientific">Aureobasidium pullulans</name>
    <name type="common">Black yeast</name>
    <name type="synonym">Pullularia pullulans</name>
    <dbReference type="NCBI Taxonomy" id="5580"/>
    <lineage>
        <taxon>Eukaryota</taxon>
        <taxon>Fungi</taxon>
        <taxon>Dikarya</taxon>
        <taxon>Ascomycota</taxon>
        <taxon>Pezizomycotina</taxon>
        <taxon>Dothideomycetes</taxon>
        <taxon>Dothideomycetidae</taxon>
        <taxon>Dothideales</taxon>
        <taxon>Saccotheciaceae</taxon>
        <taxon>Aureobasidium</taxon>
    </lineage>
</organism>
<sequence>MYAWFVEAHADIGGGARDDGLSLYPLQWLLTESQHKGLVLQHNPHTPLIEDSQALVFPTRNLGAVTDEKSTIEMIWEYEYANGIKFEMQDLRQSHNHGNMQTLAKKLTKKKPRFDRSKTTANASPTTKEPTATINGFSTDRRHSEIDAHRKKGGFMRGLFGKRKSKNSSSNPTSPMSPTSPSIPQDLDKIVESNANEPIRHIIRLNPGFPMSRSNHIELPFEMADYWATLMASMVNIDSLLYFVMDVYARHGIELAMKPFRKDIDRIRDEQHSDMRDPWLTMLEATPQGDVKACRILVCGRTGVGKSTLINKVLGVPMTIESHMKQGDHDINAAFESDKHPGIIIHDSRGFQAGDTKELDQFGKFIKKRSAVDNPKESLHAIWICIQTDTDRVIQTSEVEIFTILAAFAAHIPIIIVGTKKDKFLDQQESVARRHLAPTVPNSADLDRQSREMAAEGLQARQSAFRDELEKIPNLNINSIEFVHVSKDLINNDEARLRCTAAQVIDVEPKINQAIEESIRLLRHGVWASSVGAVGIVVPSITTPTISRILCDSILTCFGFPKINPASVNNIMNKIIGWNLIRFLAQQVSQSVTLGSLVAGLTIVSLGGGAPIIGLMSLLEAPAAARMIIKCACDLILILDRAFKHGGKFVTSTDIELASREYVAKPSEKGRSKRKEVHAQVMKLIPIVSKRFWNSVRISKIKVGMDEIIRSNRWEPSKAIVRVDSVAGSMVQKLSIESLRDEVETEEIFELGKEGNVEDQQSLQTSASSTTLCSSRQ</sequence>
<dbReference type="CDD" id="cd00882">
    <property type="entry name" value="Ras_like_GTPase"/>
    <property type="match status" value="1"/>
</dbReference>
<feature type="compositionally biased region" description="Polar residues" evidence="1">
    <location>
        <begin position="119"/>
        <end position="138"/>
    </location>
</feature>
<dbReference type="EMBL" id="QZAR01000047">
    <property type="protein sequence ID" value="THW91626.1"/>
    <property type="molecule type" value="Genomic_DNA"/>
</dbReference>
<feature type="compositionally biased region" description="Basic residues" evidence="1">
    <location>
        <begin position="149"/>
        <end position="166"/>
    </location>
</feature>
<feature type="compositionally biased region" description="Low complexity" evidence="1">
    <location>
        <begin position="167"/>
        <end position="182"/>
    </location>
</feature>
<dbReference type="InterPro" id="IPR027417">
    <property type="entry name" value="P-loop_NTPase"/>
</dbReference>
<dbReference type="Pfam" id="PF01926">
    <property type="entry name" value="MMR_HSR1"/>
    <property type="match status" value="1"/>
</dbReference>
<protein>
    <recommendedName>
        <fullName evidence="2">G domain-containing protein</fullName>
    </recommendedName>
</protein>
<dbReference type="InterPro" id="IPR006073">
    <property type="entry name" value="GTP-bd"/>
</dbReference>
<dbReference type="GO" id="GO:0005525">
    <property type="term" value="F:GTP binding"/>
    <property type="evidence" value="ECO:0007669"/>
    <property type="project" value="InterPro"/>
</dbReference>
<comment type="caution">
    <text evidence="3">The sequence shown here is derived from an EMBL/GenBank/DDBJ whole genome shotgun (WGS) entry which is preliminary data.</text>
</comment>
<dbReference type="Gene3D" id="3.40.50.300">
    <property type="entry name" value="P-loop containing nucleotide triphosphate hydrolases"/>
    <property type="match status" value="1"/>
</dbReference>
<reference evidence="3 4" key="1">
    <citation type="submission" date="2018-10" db="EMBL/GenBank/DDBJ databases">
        <title>Fifty Aureobasidium pullulans genomes reveal a recombining polyextremotolerant generalist.</title>
        <authorList>
            <person name="Gostincar C."/>
            <person name="Turk M."/>
            <person name="Zajc J."/>
            <person name="Gunde-Cimerman N."/>
        </authorList>
    </citation>
    <scope>NUCLEOTIDE SEQUENCE [LARGE SCALE GENOMIC DNA]</scope>
    <source>
        <strain evidence="3 4">EXF-10507</strain>
    </source>
</reference>
<feature type="compositionally biased region" description="Low complexity" evidence="1">
    <location>
        <begin position="760"/>
        <end position="777"/>
    </location>
</feature>
<feature type="region of interest" description="Disordered" evidence="1">
    <location>
        <begin position="756"/>
        <end position="777"/>
    </location>
</feature>
<accession>A0A4S9BGC7</accession>
<dbReference type="AlphaFoldDB" id="A0A4S9BGC7"/>
<name>A0A4S9BGC7_AURPU</name>
<evidence type="ECO:0000313" key="4">
    <source>
        <dbReference type="Proteomes" id="UP000304928"/>
    </source>
</evidence>
<evidence type="ECO:0000313" key="3">
    <source>
        <dbReference type="EMBL" id="THW91626.1"/>
    </source>
</evidence>
<feature type="compositionally biased region" description="Basic and acidic residues" evidence="1">
    <location>
        <begin position="139"/>
        <end position="148"/>
    </location>
</feature>
<gene>
    <name evidence="3" type="ORF">D6D15_03701</name>
</gene>
<proteinExistence type="predicted"/>
<dbReference type="SUPFAM" id="SSF52540">
    <property type="entry name" value="P-loop containing nucleoside triphosphate hydrolases"/>
    <property type="match status" value="1"/>
</dbReference>